<evidence type="ECO:0000259" key="3">
    <source>
        <dbReference type="PROSITE" id="PS50011"/>
    </source>
</evidence>
<feature type="region of interest" description="Disordered" evidence="2">
    <location>
        <begin position="352"/>
        <end position="376"/>
    </location>
</feature>
<accession>A0ABU5FB22</accession>
<protein>
    <submittedName>
        <fullName evidence="4">Transporter substrate-binding protein</fullName>
    </submittedName>
</protein>
<dbReference type="Gene3D" id="1.10.510.10">
    <property type="entry name" value="Transferase(Phosphotransferase) domain 1"/>
    <property type="match status" value="1"/>
</dbReference>
<dbReference type="PANTHER" id="PTHR47628:SF1">
    <property type="entry name" value="ALIPHATIC AMIDASE EXPRESSION-REGULATING PROTEIN"/>
    <property type="match status" value="1"/>
</dbReference>
<dbReference type="SUPFAM" id="SSF53822">
    <property type="entry name" value="Periplasmic binding protein-like I"/>
    <property type="match status" value="1"/>
</dbReference>
<proteinExistence type="predicted"/>
<dbReference type="Gene3D" id="3.40.50.2300">
    <property type="match status" value="2"/>
</dbReference>
<dbReference type="PROSITE" id="PS50011">
    <property type="entry name" value="PROTEIN_KINASE_DOM"/>
    <property type="match status" value="1"/>
</dbReference>
<dbReference type="Pfam" id="PF00069">
    <property type="entry name" value="Pkinase"/>
    <property type="match status" value="1"/>
</dbReference>
<dbReference type="InterPro" id="IPR017777">
    <property type="entry name" value="ABC_urea-bd_UrtA"/>
</dbReference>
<gene>
    <name evidence="4" type="ORF">R5W23_005222</name>
</gene>
<feature type="domain" description="Protein kinase" evidence="3">
    <location>
        <begin position="45"/>
        <end position="332"/>
    </location>
</feature>
<organism evidence="4 5">
    <name type="scientific">Gemmata algarum</name>
    <dbReference type="NCBI Taxonomy" id="2975278"/>
    <lineage>
        <taxon>Bacteria</taxon>
        <taxon>Pseudomonadati</taxon>
        <taxon>Planctomycetota</taxon>
        <taxon>Planctomycetia</taxon>
        <taxon>Gemmatales</taxon>
        <taxon>Gemmataceae</taxon>
        <taxon>Gemmata</taxon>
    </lineage>
</organism>
<dbReference type="EMBL" id="JAXBLV010000244">
    <property type="protein sequence ID" value="MDY3563608.1"/>
    <property type="molecule type" value="Genomic_DNA"/>
</dbReference>
<dbReference type="Gene3D" id="3.30.200.20">
    <property type="entry name" value="Phosphorylase Kinase, domain 1"/>
    <property type="match status" value="1"/>
</dbReference>
<keyword evidence="1" id="KW-0547">Nucleotide-binding</keyword>
<dbReference type="SUPFAM" id="SSF56112">
    <property type="entry name" value="Protein kinase-like (PK-like)"/>
    <property type="match status" value="1"/>
</dbReference>
<dbReference type="InterPro" id="IPR028082">
    <property type="entry name" value="Peripla_BP_I"/>
</dbReference>
<comment type="caution">
    <text evidence="4">The sequence shown here is derived from an EMBL/GenBank/DDBJ whole genome shotgun (WGS) entry which is preliminary data.</text>
</comment>
<dbReference type="Pfam" id="PF13433">
    <property type="entry name" value="Peripla_BP_5"/>
    <property type="match status" value="1"/>
</dbReference>
<dbReference type="InterPro" id="IPR017441">
    <property type="entry name" value="Protein_kinase_ATP_BS"/>
</dbReference>
<dbReference type="PROSITE" id="PS00107">
    <property type="entry name" value="PROTEIN_KINASE_ATP"/>
    <property type="match status" value="1"/>
</dbReference>
<dbReference type="Proteomes" id="UP001272242">
    <property type="component" value="Unassembled WGS sequence"/>
</dbReference>
<dbReference type="InterPro" id="IPR000719">
    <property type="entry name" value="Prot_kinase_dom"/>
</dbReference>
<evidence type="ECO:0000313" key="5">
    <source>
        <dbReference type="Proteomes" id="UP001272242"/>
    </source>
</evidence>
<evidence type="ECO:0000256" key="1">
    <source>
        <dbReference type="PROSITE-ProRule" id="PRU10141"/>
    </source>
</evidence>
<sequence length="801" mass="85943">MTDPDSTEQTWPRVPSSDVTERIRSPYSFLGPAQAPDEIGRFADYRVLRLLGAGGMGLVFAAEDLGLRRPIALKVLKPELAADPESRERFLREGRAAAGITSDYTVTVLHVGESAGLPFLVMPLLVGETLQARIEGADSLDLRTALVIARDTAAGLAAAHAQGLIHRDIKPANIWLERTDAVECNRETKTCGETSDALGRPPKCAVRAKLLDFGLARKPLHETSLTSTGFIVGTPNYMSPEQAGGHEVDARGDLFALGCVMYLMLTGELPFKGPSAMAVMMALANKHPEPVRQKNPTVPREVSDLVTRLLAKRPGERVQTATEVVCDLEAALAGMSASGPSVPMPRPVKVEPDTAVPGSSETRRVEPVPPDRGGRRQTVALGTALALALGLSAVLGWKLFRAPAAGPEPIVIGVLHSQSGTMAVSENPVIDATLLAVEEVNAAGGVNGRPVRAVVVDGKSDPDEFARQAERLLTEEKCAAVFGCWTSASRKAVRAVVERNGGLLFYPVQYEGLEESPRIVYLGPAPNQQLIPAVDFVIDGLKKKRVALVGSDYIFPHTAHQIIRDRIGERNRTGAGVEVVAEVFLPLGSTDARDALARVRLGNADVVINTINGTSNAAFFRGLRGSGPPVPTVSVSITENEVRGLSPAALVDDYLVASYFQTIDRAESREFVRKIREKYGPDRPASDMMAAAYSGVHLWARAAAAANSVEPAEVLAKVRGAAFDGPRGRVKVDPESQHAWLPVRVGKVRPNGDVVLVPGAGSEAPVRPVPYPPTRTRHAWDQFLRQLEMDWGGKWQPPAKH</sequence>
<dbReference type="CDD" id="cd06355">
    <property type="entry name" value="PBP1_FmdD-like"/>
    <property type="match status" value="1"/>
</dbReference>
<feature type="binding site" evidence="1">
    <location>
        <position position="74"/>
    </location>
    <ligand>
        <name>ATP</name>
        <dbReference type="ChEBI" id="CHEBI:30616"/>
    </ligand>
</feature>
<reference evidence="5" key="1">
    <citation type="journal article" date="2023" name="Mar. Drugs">
        <title>Gemmata algarum, a Novel Planctomycete Isolated from an Algal Mat, Displays Antimicrobial Activity.</title>
        <authorList>
            <person name="Kumar G."/>
            <person name="Kallscheuer N."/>
            <person name="Kashif M."/>
            <person name="Ahamad S."/>
            <person name="Jagadeeshwari U."/>
            <person name="Pannikurungottu S."/>
            <person name="Haufschild T."/>
            <person name="Kabuu M."/>
            <person name="Sasikala C."/>
            <person name="Jogler C."/>
            <person name="Ramana C."/>
        </authorList>
    </citation>
    <scope>NUCLEOTIDE SEQUENCE [LARGE SCALE GENOMIC DNA]</scope>
    <source>
        <strain evidence="5">JC673</strain>
    </source>
</reference>
<dbReference type="SMART" id="SM00220">
    <property type="entry name" value="S_TKc"/>
    <property type="match status" value="1"/>
</dbReference>
<keyword evidence="5" id="KW-1185">Reference proteome</keyword>
<dbReference type="InterPro" id="IPR011009">
    <property type="entry name" value="Kinase-like_dom_sf"/>
</dbReference>
<keyword evidence="1" id="KW-0067">ATP-binding</keyword>
<evidence type="ECO:0000256" key="2">
    <source>
        <dbReference type="SAM" id="MobiDB-lite"/>
    </source>
</evidence>
<dbReference type="RefSeq" id="WP_320689775.1">
    <property type="nucleotide sequence ID" value="NZ_JAXBLV010000244.1"/>
</dbReference>
<evidence type="ECO:0000313" key="4">
    <source>
        <dbReference type="EMBL" id="MDY3563608.1"/>
    </source>
</evidence>
<name>A0ABU5FB22_9BACT</name>
<dbReference type="PANTHER" id="PTHR47628">
    <property type="match status" value="1"/>
</dbReference>
<dbReference type="CDD" id="cd14014">
    <property type="entry name" value="STKc_PknB_like"/>
    <property type="match status" value="1"/>
</dbReference>